<dbReference type="Gene3D" id="2.180.10.10">
    <property type="entry name" value="RHS repeat-associated core"/>
    <property type="match status" value="1"/>
</dbReference>
<evidence type="ECO:0000259" key="1">
    <source>
        <dbReference type="Pfam" id="PF03527"/>
    </source>
</evidence>
<keyword evidence="3" id="KW-1185">Reference proteome</keyword>
<gene>
    <name evidence="2" type="ORF">PMPD1_0742</name>
</gene>
<dbReference type="EMBL" id="CP054212">
    <property type="protein sequence ID" value="QKJ85714.1"/>
    <property type="molecule type" value="Genomic_DNA"/>
</dbReference>
<feature type="domain" description="RHS protein conserved region" evidence="1">
    <location>
        <begin position="88"/>
        <end position="124"/>
    </location>
</feature>
<name>A0A6M8U887_9GAMM</name>
<organism evidence="2 3">
    <name type="scientific">Paramixta manurensis</name>
    <dbReference type="NCBI Taxonomy" id="2740817"/>
    <lineage>
        <taxon>Bacteria</taxon>
        <taxon>Pseudomonadati</taxon>
        <taxon>Pseudomonadota</taxon>
        <taxon>Gammaproteobacteria</taxon>
        <taxon>Enterobacterales</taxon>
        <taxon>Erwiniaceae</taxon>
        <taxon>Paramixta</taxon>
    </lineage>
</organism>
<protein>
    <recommendedName>
        <fullName evidence="1">RHS protein conserved region domain-containing protein</fullName>
    </recommendedName>
</protein>
<evidence type="ECO:0000313" key="2">
    <source>
        <dbReference type="EMBL" id="QKJ85714.1"/>
    </source>
</evidence>
<sequence length="195" mass="22502">MQVGILRSLFKRPHCAVGGDPLERRISKSRWQAQHGQRQGRVRTTRFVWEGMRLLQEIHDEVPLTYVYTDQGSYEPLARIDGVSQPEIYWFHCAPNGMPERLTDAEGEVRWHGHNSAWGKLLREERLNGPGYAQNQRMLGQYLDRDKFVWNKFEQRISAGPEGVSLMDEASIPGYITIYSVITTRTVGASRSRTR</sequence>
<dbReference type="Pfam" id="PF03527">
    <property type="entry name" value="RHS"/>
    <property type="match status" value="1"/>
</dbReference>
<reference evidence="2 3" key="1">
    <citation type="submission" date="2020-06" db="EMBL/GenBank/DDBJ databases">
        <title>Genome sequence of Paramixta manurensis strain PD-1.</title>
        <authorList>
            <person name="Lee C.W."/>
            <person name="Kim J."/>
        </authorList>
    </citation>
    <scope>NUCLEOTIDE SEQUENCE [LARGE SCALE GENOMIC DNA]</scope>
    <source>
        <strain evidence="2 3">PD-1</strain>
    </source>
</reference>
<dbReference type="AlphaFoldDB" id="A0A6M8U887"/>
<dbReference type="InterPro" id="IPR001826">
    <property type="entry name" value="RHS"/>
</dbReference>
<evidence type="ECO:0000313" key="3">
    <source>
        <dbReference type="Proteomes" id="UP000505325"/>
    </source>
</evidence>
<proteinExistence type="predicted"/>
<dbReference type="Proteomes" id="UP000505325">
    <property type="component" value="Chromosome"/>
</dbReference>
<accession>A0A6M8U887</accession>
<dbReference type="KEGG" id="pmak:PMPD1_0742"/>